<comment type="pathway">
    <text evidence="3">Protein modification; protein glycosylation.</text>
</comment>
<gene>
    <name evidence="4" type="ORF">g.1987</name>
</gene>
<dbReference type="UniPathway" id="UPA00378"/>
<sequence length="125" mass="14363">FNFAFEYFRNGGFGRCAFLVVSDDQEWVKDNLLSNKTNSDVFLINGPERNPHKDLALLSLCNHSIFDYGSFGLWGAVYSGGEVVTSNSYGQAHQFIVYKRFHFFDPQPDEELITLGRYEKLNYLS</sequence>
<keyword evidence="3" id="KW-0325">Glycoprotein</keyword>
<evidence type="ECO:0000256" key="2">
    <source>
        <dbReference type="ARBA" id="ARBA00022679"/>
    </source>
</evidence>
<keyword evidence="1 3" id="KW-0328">Glycosyltransferase</keyword>
<feature type="non-terminal residue" evidence="4">
    <location>
        <position position="1"/>
    </location>
</feature>
<dbReference type="GO" id="GO:0005975">
    <property type="term" value="P:carbohydrate metabolic process"/>
    <property type="evidence" value="ECO:0007669"/>
    <property type="project" value="InterPro"/>
</dbReference>
<dbReference type="PANTHER" id="PTHR11927">
    <property type="entry name" value="GALACTOSIDE 2-L-FUCOSYLTRANSFERASE"/>
    <property type="match status" value="1"/>
</dbReference>
<evidence type="ECO:0000256" key="3">
    <source>
        <dbReference type="RuleBase" id="RU363129"/>
    </source>
</evidence>
<keyword evidence="3" id="KW-0333">Golgi apparatus</keyword>
<dbReference type="GO" id="GO:0032580">
    <property type="term" value="C:Golgi cisterna membrane"/>
    <property type="evidence" value="ECO:0007669"/>
    <property type="project" value="UniProtKB-SubCell"/>
</dbReference>
<comment type="subcellular location">
    <subcellularLocation>
        <location evidence="3">Golgi apparatus</location>
        <location evidence="3">Golgi stack membrane</location>
        <topology evidence="3">Single-pass type II membrane protein</topology>
    </subcellularLocation>
</comment>
<accession>A0A1B6CKT7</accession>
<name>A0A1B6CKT7_9HEMI</name>
<protein>
    <recommendedName>
        <fullName evidence="3">L-Fucosyltransferase</fullName>
        <ecNumber evidence="3">2.4.1.-</ecNumber>
    </recommendedName>
</protein>
<keyword evidence="3" id="KW-0735">Signal-anchor</keyword>
<keyword evidence="3" id="KW-0812">Transmembrane</keyword>
<dbReference type="Pfam" id="PF01531">
    <property type="entry name" value="Glyco_transf_11"/>
    <property type="match status" value="1"/>
</dbReference>
<keyword evidence="2 3" id="KW-0808">Transferase</keyword>
<proteinExistence type="inferred from homology"/>
<dbReference type="InterPro" id="IPR002516">
    <property type="entry name" value="Glyco_trans_11"/>
</dbReference>
<dbReference type="GO" id="GO:0008107">
    <property type="term" value="F:galactoside 2-alpha-L-fucosyltransferase activity"/>
    <property type="evidence" value="ECO:0007669"/>
    <property type="project" value="InterPro"/>
</dbReference>
<dbReference type="EMBL" id="GEDC01023248">
    <property type="protein sequence ID" value="JAS14050.1"/>
    <property type="molecule type" value="Transcribed_RNA"/>
</dbReference>
<evidence type="ECO:0000313" key="4">
    <source>
        <dbReference type="EMBL" id="JAS14050.1"/>
    </source>
</evidence>
<dbReference type="AlphaFoldDB" id="A0A1B6CKT7"/>
<dbReference type="EC" id="2.4.1.-" evidence="3"/>
<comment type="similarity">
    <text evidence="3">Belongs to the glycosyltransferase 11 family.</text>
</comment>
<dbReference type="PANTHER" id="PTHR11927:SF9">
    <property type="entry name" value="L-FUCOSYLTRANSFERASE"/>
    <property type="match status" value="1"/>
</dbReference>
<organism evidence="4">
    <name type="scientific">Clastoptera arizonana</name>
    <name type="common">Arizona spittle bug</name>
    <dbReference type="NCBI Taxonomy" id="38151"/>
    <lineage>
        <taxon>Eukaryota</taxon>
        <taxon>Metazoa</taxon>
        <taxon>Ecdysozoa</taxon>
        <taxon>Arthropoda</taxon>
        <taxon>Hexapoda</taxon>
        <taxon>Insecta</taxon>
        <taxon>Pterygota</taxon>
        <taxon>Neoptera</taxon>
        <taxon>Paraneoptera</taxon>
        <taxon>Hemiptera</taxon>
        <taxon>Auchenorrhyncha</taxon>
        <taxon>Cercopoidea</taxon>
        <taxon>Clastopteridae</taxon>
        <taxon>Clastoptera</taxon>
    </lineage>
</organism>
<evidence type="ECO:0000256" key="1">
    <source>
        <dbReference type="ARBA" id="ARBA00022676"/>
    </source>
</evidence>
<reference evidence="4" key="1">
    <citation type="submission" date="2015-12" db="EMBL/GenBank/DDBJ databases">
        <title>De novo transcriptome assembly of four potential Pierce s Disease insect vectors from Arizona vineyards.</title>
        <authorList>
            <person name="Tassone E.E."/>
        </authorList>
    </citation>
    <scope>NUCLEOTIDE SEQUENCE</scope>
</reference>